<comment type="caution">
    <text evidence="2">The sequence shown here is derived from an EMBL/GenBank/DDBJ whole genome shotgun (WGS) entry which is preliminary data.</text>
</comment>
<name>A0A4S3J8R8_9EURO</name>
<keyword evidence="1" id="KW-1133">Transmembrane helix</keyword>
<reference evidence="2 3" key="1">
    <citation type="submission" date="2019-03" db="EMBL/GenBank/DDBJ databases">
        <title>The genome sequence of a newly discovered highly antifungal drug resistant Aspergillus species, Aspergillus tanneri NIH 1004.</title>
        <authorList>
            <person name="Mounaud S."/>
            <person name="Singh I."/>
            <person name="Joardar V."/>
            <person name="Pakala S."/>
            <person name="Pakala S."/>
            <person name="Venepally P."/>
            <person name="Hoover J."/>
            <person name="Nierman W."/>
            <person name="Chung J."/>
            <person name="Losada L."/>
        </authorList>
    </citation>
    <scope>NUCLEOTIDE SEQUENCE [LARGE SCALE GENOMIC DNA]</scope>
    <source>
        <strain evidence="2 3">NIH1004</strain>
    </source>
</reference>
<dbReference type="InterPro" id="IPR036259">
    <property type="entry name" value="MFS_trans_sf"/>
</dbReference>
<gene>
    <name evidence="2" type="ORF">EYZ11_009145</name>
</gene>
<organism evidence="2 3">
    <name type="scientific">Aspergillus tanneri</name>
    <dbReference type="NCBI Taxonomy" id="1220188"/>
    <lineage>
        <taxon>Eukaryota</taxon>
        <taxon>Fungi</taxon>
        <taxon>Dikarya</taxon>
        <taxon>Ascomycota</taxon>
        <taxon>Pezizomycotina</taxon>
        <taxon>Eurotiomycetes</taxon>
        <taxon>Eurotiomycetidae</taxon>
        <taxon>Eurotiales</taxon>
        <taxon>Aspergillaceae</taxon>
        <taxon>Aspergillus</taxon>
        <taxon>Aspergillus subgen. Circumdati</taxon>
    </lineage>
</organism>
<dbReference type="STRING" id="1220188.A0A4S3J8R8"/>
<evidence type="ECO:0000313" key="2">
    <source>
        <dbReference type="EMBL" id="THC91396.1"/>
    </source>
</evidence>
<dbReference type="SUPFAM" id="SSF103473">
    <property type="entry name" value="MFS general substrate transporter"/>
    <property type="match status" value="1"/>
</dbReference>
<feature type="transmembrane region" description="Helical" evidence="1">
    <location>
        <begin position="55"/>
        <end position="77"/>
    </location>
</feature>
<protein>
    <recommendedName>
        <fullName evidence="4">Major facilitator superfamily (MFS) profile domain-containing protein</fullName>
    </recommendedName>
</protein>
<evidence type="ECO:0000313" key="3">
    <source>
        <dbReference type="Proteomes" id="UP000308092"/>
    </source>
</evidence>
<accession>A0A4S3J8R8</accession>
<keyword evidence="3" id="KW-1185">Reference proteome</keyword>
<evidence type="ECO:0008006" key="4">
    <source>
        <dbReference type="Google" id="ProtNLM"/>
    </source>
</evidence>
<feature type="transmembrane region" description="Helical" evidence="1">
    <location>
        <begin position="29"/>
        <end position="49"/>
    </location>
</feature>
<sequence>MILTTVAVIKLQSKDPNVFGEHGANSRVFLIDVSFNLGLMLGPLLSGSLTEVFGFYYSCGTWGVISLLLAFLTFLFFDSGFPARHTD</sequence>
<dbReference type="VEuPathDB" id="FungiDB:EYZ11_009145"/>
<dbReference type="EMBL" id="SOSA01000419">
    <property type="protein sequence ID" value="THC91396.1"/>
    <property type="molecule type" value="Genomic_DNA"/>
</dbReference>
<keyword evidence="1" id="KW-0812">Transmembrane</keyword>
<keyword evidence="1" id="KW-0472">Membrane</keyword>
<dbReference type="AlphaFoldDB" id="A0A4S3J8R8"/>
<proteinExistence type="predicted"/>
<evidence type="ECO:0000256" key="1">
    <source>
        <dbReference type="SAM" id="Phobius"/>
    </source>
</evidence>
<dbReference type="Gene3D" id="1.20.1250.20">
    <property type="entry name" value="MFS general substrate transporter like domains"/>
    <property type="match status" value="1"/>
</dbReference>
<dbReference type="Proteomes" id="UP000308092">
    <property type="component" value="Unassembled WGS sequence"/>
</dbReference>